<evidence type="ECO:0000313" key="2">
    <source>
        <dbReference type="Proteomes" id="UP001163603"/>
    </source>
</evidence>
<dbReference type="EMBL" id="CM047749">
    <property type="protein sequence ID" value="KAJ0011371.1"/>
    <property type="molecule type" value="Genomic_DNA"/>
</dbReference>
<proteinExistence type="predicted"/>
<evidence type="ECO:0000313" key="1">
    <source>
        <dbReference type="EMBL" id="KAJ0011371.1"/>
    </source>
</evidence>
<protein>
    <submittedName>
        <fullName evidence="1">Uncharacterized protein</fullName>
    </submittedName>
</protein>
<keyword evidence="2" id="KW-1185">Reference proteome</keyword>
<accession>A0ACC0X6S8</accession>
<organism evidence="1 2">
    <name type="scientific">Pistacia integerrima</name>
    <dbReference type="NCBI Taxonomy" id="434235"/>
    <lineage>
        <taxon>Eukaryota</taxon>
        <taxon>Viridiplantae</taxon>
        <taxon>Streptophyta</taxon>
        <taxon>Embryophyta</taxon>
        <taxon>Tracheophyta</taxon>
        <taxon>Spermatophyta</taxon>
        <taxon>Magnoliopsida</taxon>
        <taxon>eudicotyledons</taxon>
        <taxon>Gunneridae</taxon>
        <taxon>Pentapetalae</taxon>
        <taxon>rosids</taxon>
        <taxon>malvids</taxon>
        <taxon>Sapindales</taxon>
        <taxon>Anacardiaceae</taxon>
        <taxon>Pistacia</taxon>
    </lineage>
</organism>
<comment type="caution">
    <text evidence="1">The sequence shown here is derived from an EMBL/GenBank/DDBJ whole genome shotgun (WGS) entry which is preliminary data.</text>
</comment>
<dbReference type="Proteomes" id="UP001163603">
    <property type="component" value="Chromosome 14"/>
</dbReference>
<sequence>MVSYLASSMGERITFGSYFHSSSTLLLYSMLLLISNQSKKDEMTVPATVTGTTAEDEKK</sequence>
<name>A0ACC0X6S8_9ROSI</name>
<gene>
    <name evidence="1" type="ORF">Pint_33612</name>
</gene>
<reference evidence="2" key="1">
    <citation type="journal article" date="2023" name="G3 (Bethesda)">
        <title>Genome assembly and association tests identify interacting loci associated with vigor, precocity, and sex in interspecific pistachio rootstocks.</title>
        <authorList>
            <person name="Palmer W."/>
            <person name="Jacygrad E."/>
            <person name="Sagayaradj S."/>
            <person name="Cavanaugh K."/>
            <person name="Han R."/>
            <person name="Bertier L."/>
            <person name="Beede B."/>
            <person name="Kafkas S."/>
            <person name="Golino D."/>
            <person name="Preece J."/>
            <person name="Michelmore R."/>
        </authorList>
    </citation>
    <scope>NUCLEOTIDE SEQUENCE [LARGE SCALE GENOMIC DNA]</scope>
</reference>